<feature type="compositionally biased region" description="Basic and acidic residues" evidence="7">
    <location>
        <begin position="142"/>
        <end position="157"/>
    </location>
</feature>
<dbReference type="OrthoDB" id="1305878at2759"/>
<evidence type="ECO:0000256" key="4">
    <source>
        <dbReference type="ARBA" id="ARBA00022771"/>
    </source>
</evidence>
<feature type="compositionally biased region" description="Basic and acidic residues" evidence="7">
    <location>
        <begin position="165"/>
        <end position="185"/>
    </location>
</feature>
<dbReference type="InterPro" id="IPR001841">
    <property type="entry name" value="Znf_RING"/>
</dbReference>
<evidence type="ECO:0000256" key="6">
    <source>
        <dbReference type="PROSITE-ProRule" id="PRU00175"/>
    </source>
</evidence>
<evidence type="ECO:0000256" key="7">
    <source>
        <dbReference type="SAM" id="MobiDB-lite"/>
    </source>
</evidence>
<dbReference type="FunFam" id="3.30.40.10:FF:000203">
    <property type="entry name" value="E3 ubiquitin-protein ligase CHFR isoform X1"/>
    <property type="match status" value="1"/>
</dbReference>
<feature type="region of interest" description="Disordered" evidence="7">
    <location>
        <begin position="364"/>
        <end position="403"/>
    </location>
</feature>
<dbReference type="CDD" id="cd16503">
    <property type="entry name" value="RING-HC_CHFR"/>
    <property type="match status" value="1"/>
</dbReference>
<dbReference type="PROSITE" id="PS50006">
    <property type="entry name" value="FHA_DOMAIN"/>
    <property type="match status" value="1"/>
</dbReference>
<evidence type="ECO:0000256" key="5">
    <source>
        <dbReference type="ARBA" id="ARBA00022833"/>
    </source>
</evidence>
<feature type="compositionally biased region" description="Basic and acidic residues" evidence="7">
    <location>
        <begin position="215"/>
        <end position="261"/>
    </location>
</feature>
<sequence length="441" mass="49603">MADNSPWAQFVCISEEDGLIIPITSDVFSVGRAKACDLSMPDNKCISGRHCNLFRKNNTVWLEDTSTNGTWLNGVKIGKGQKQRLFHKDEIAVVHQDGNQGAKDIVYRYEDLALLEAERESLDQTQEMSNPDENTEDYVFEDINKRGEESRKRKKGDDSEDTDEPAAKRLEGEEGEEFDKKKENTPESSQKKSSGNPNSSLVDDHIKGTAEAIDDAEKDRTSGKGDGDAEERGREEKDATGGKEDGEGEKKTKEEGAKPQQEDEEQDEILETLICSICQDILHKCISLQPCMHSFCAACISGWMKHSKRCPQCRKSVKRFGHNYIVNSLVDAYLKQNPDKQRTKEDLEEMDARGNVPCNMTLEYDALDSDDEDGDYDPSEEEEEEEEQEEQEDEDPQPPACRQCPHYVQALDRNAVMSLQATLDPSTSCAATSGLVRYFDI</sequence>
<dbReference type="EnsemblMetazoa" id="XM_030980543">
    <property type="protein sequence ID" value="XP_030836403"/>
    <property type="gene ID" value="LOC594514"/>
</dbReference>
<dbReference type="InterPro" id="IPR000253">
    <property type="entry name" value="FHA_dom"/>
</dbReference>
<dbReference type="Gene3D" id="3.30.40.10">
    <property type="entry name" value="Zinc/RING finger domain, C3HC4 (zinc finger)"/>
    <property type="match status" value="1"/>
</dbReference>
<feature type="compositionally biased region" description="Acidic residues" evidence="7">
    <location>
        <begin position="365"/>
        <end position="396"/>
    </location>
</feature>
<dbReference type="KEGG" id="spu:594514"/>
<evidence type="ECO:0000256" key="1">
    <source>
        <dbReference type="ARBA" id="ARBA00005797"/>
    </source>
</evidence>
<dbReference type="Gene3D" id="2.60.200.20">
    <property type="match status" value="1"/>
</dbReference>
<dbReference type="PROSITE" id="PS00518">
    <property type="entry name" value="ZF_RING_1"/>
    <property type="match status" value="1"/>
</dbReference>
<dbReference type="GeneID" id="594514"/>
<evidence type="ECO:0000256" key="3">
    <source>
        <dbReference type="ARBA" id="ARBA00022723"/>
    </source>
</evidence>
<dbReference type="PANTHER" id="PTHR16079:SF4">
    <property type="entry name" value="E3 UBIQUITIN-PROTEIN LIGASE CHFR"/>
    <property type="match status" value="1"/>
</dbReference>
<reference evidence="11" key="1">
    <citation type="submission" date="2015-02" db="EMBL/GenBank/DDBJ databases">
        <title>Genome sequencing for Strongylocentrotus purpuratus.</title>
        <authorList>
            <person name="Murali S."/>
            <person name="Liu Y."/>
            <person name="Vee V."/>
            <person name="English A."/>
            <person name="Wang M."/>
            <person name="Skinner E."/>
            <person name="Han Y."/>
            <person name="Muzny D.M."/>
            <person name="Worley K.C."/>
            <person name="Gibbs R.A."/>
        </authorList>
    </citation>
    <scope>NUCLEOTIDE SEQUENCE</scope>
</reference>
<keyword evidence="11" id="KW-1185">Reference proteome</keyword>
<feature type="region of interest" description="Disordered" evidence="7">
    <location>
        <begin position="121"/>
        <end position="265"/>
    </location>
</feature>
<dbReference type="GO" id="GO:0008270">
    <property type="term" value="F:zinc ion binding"/>
    <property type="evidence" value="ECO:0007669"/>
    <property type="project" value="UniProtKB-KW"/>
</dbReference>
<comment type="similarity">
    <text evidence="1">Belongs to the CHFR family.</text>
</comment>
<dbReference type="InterPro" id="IPR017907">
    <property type="entry name" value="Znf_RING_CS"/>
</dbReference>
<keyword evidence="4 6" id="KW-0863">Zinc-finger</keyword>
<evidence type="ECO:0000259" key="8">
    <source>
        <dbReference type="PROSITE" id="PS50006"/>
    </source>
</evidence>
<organism evidence="10 11">
    <name type="scientific">Strongylocentrotus purpuratus</name>
    <name type="common">Purple sea urchin</name>
    <dbReference type="NCBI Taxonomy" id="7668"/>
    <lineage>
        <taxon>Eukaryota</taxon>
        <taxon>Metazoa</taxon>
        <taxon>Echinodermata</taxon>
        <taxon>Eleutherozoa</taxon>
        <taxon>Echinozoa</taxon>
        <taxon>Echinoidea</taxon>
        <taxon>Euechinoidea</taxon>
        <taxon>Echinacea</taxon>
        <taxon>Camarodonta</taxon>
        <taxon>Echinidea</taxon>
        <taxon>Strongylocentrotidae</taxon>
        <taxon>Strongylocentrotus</taxon>
    </lineage>
</organism>
<dbReference type="AlphaFoldDB" id="A0A7M7NGV5"/>
<dbReference type="InterPro" id="IPR008984">
    <property type="entry name" value="SMAD_FHA_dom_sf"/>
</dbReference>
<evidence type="ECO:0000259" key="9">
    <source>
        <dbReference type="PROSITE" id="PS50089"/>
    </source>
</evidence>
<name>A0A7M7NGV5_STRPU</name>
<dbReference type="FunCoup" id="A0A7M7NGV5">
    <property type="interactions" value="714"/>
</dbReference>
<dbReference type="InterPro" id="IPR052256">
    <property type="entry name" value="E3_ubiquitin-ligase_CHFR"/>
</dbReference>
<dbReference type="SUPFAM" id="SSF57850">
    <property type="entry name" value="RING/U-box"/>
    <property type="match status" value="1"/>
</dbReference>
<feature type="compositionally biased region" description="Polar residues" evidence="7">
    <location>
        <begin position="186"/>
        <end position="201"/>
    </location>
</feature>
<feature type="domain" description="FHA" evidence="8">
    <location>
        <begin position="28"/>
        <end position="77"/>
    </location>
</feature>
<dbReference type="Pfam" id="PF00498">
    <property type="entry name" value="FHA"/>
    <property type="match status" value="1"/>
</dbReference>
<evidence type="ECO:0000313" key="10">
    <source>
        <dbReference type="EnsemblMetazoa" id="XP_030836403"/>
    </source>
</evidence>
<evidence type="ECO:0000313" key="11">
    <source>
        <dbReference type="Proteomes" id="UP000007110"/>
    </source>
</evidence>
<dbReference type="RefSeq" id="XP_030836403.1">
    <property type="nucleotide sequence ID" value="XM_030980543.1"/>
</dbReference>
<dbReference type="Proteomes" id="UP000007110">
    <property type="component" value="Unassembled WGS sequence"/>
</dbReference>
<keyword evidence="5" id="KW-0862">Zinc</keyword>
<dbReference type="SMART" id="SM00184">
    <property type="entry name" value="RING"/>
    <property type="match status" value="1"/>
</dbReference>
<reference evidence="10" key="2">
    <citation type="submission" date="2021-01" db="UniProtKB">
        <authorList>
            <consortium name="EnsemblMetazoa"/>
        </authorList>
    </citation>
    <scope>IDENTIFICATION</scope>
</reference>
<dbReference type="SUPFAM" id="SSF49879">
    <property type="entry name" value="SMAD/FHA domain"/>
    <property type="match status" value="1"/>
</dbReference>
<protein>
    <recommendedName>
        <fullName evidence="2">E3 ubiquitin-protein ligase CHFR</fullName>
    </recommendedName>
</protein>
<evidence type="ECO:0000256" key="2">
    <source>
        <dbReference type="ARBA" id="ARBA00017908"/>
    </source>
</evidence>
<feature type="compositionally biased region" description="Polar residues" evidence="7">
    <location>
        <begin position="123"/>
        <end position="132"/>
    </location>
</feature>
<dbReference type="PROSITE" id="PS50089">
    <property type="entry name" value="ZF_RING_2"/>
    <property type="match status" value="1"/>
</dbReference>
<dbReference type="InParanoid" id="A0A7M7NGV5"/>
<proteinExistence type="inferred from homology"/>
<accession>A0A7M7NGV5</accession>
<keyword evidence="3" id="KW-0479">Metal-binding</keyword>
<dbReference type="SMART" id="SM00240">
    <property type="entry name" value="FHA"/>
    <property type="match status" value="1"/>
</dbReference>
<dbReference type="Pfam" id="PF13923">
    <property type="entry name" value="zf-C3HC4_2"/>
    <property type="match status" value="1"/>
</dbReference>
<dbReference type="InterPro" id="IPR013083">
    <property type="entry name" value="Znf_RING/FYVE/PHD"/>
</dbReference>
<dbReference type="OMA" id="CTNCESK"/>
<dbReference type="PANTHER" id="PTHR16079">
    <property type="entry name" value="UBIQUITIN LIGASE PROTEIN CHFR"/>
    <property type="match status" value="1"/>
</dbReference>
<feature type="domain" description="RING-type" evidence="9">
    <location>
        <begin position="275"/>
        <end position="314"/>
    </location>
</feature>